<dbReference type="RefSeq" id="WP_219197746.1">
    <property type="nucleotide sequence ID" value="NZ_JAHWLI010000055.1"/>
</dbReference>
<feature type="region of interest" description="Disordered" evidence="1">
    <location>
        <begin position="1177"/>
        <end position="1196"/>
    </location>
</feature>
<feature type="domain" description="Bacterial Ig-like" evidence="3">
    <location>
        <begin position="599"/>
        <end position="686"/>
    </location>
</feature>
<dbReference type="Pfam" id="PF19077">
    <property type="entry name" value="Big_13"/>
    <property type="match status" value="22"/>
</dbReference>
<feature type="domain" description="Bacterial Ig-like" evidence="3">
    <location>
        <begin position="1064"/>
        <end position="1159"/>
    </location>
</feature>
<dbReference type="Proteomes" id="UP001155882">
    <property type="component" value="Unassembled WGS sequence"/>
</dbReference>
<proteinExistence type="predicted"/>
<feature type="domain" description="Bacterial Ig-like" evidence="3">
    <location>
        <begin position="702"/>
        <end position="781"/>
    </location>
</feature>
<dbReference type="InterPro" id="IPR041498">
    <property type="entry name" value="Big_6"/>
</dbReference>
<feature type="domain" description="Bacterial Ig-like" evidence="3">
    <location>
        <begin position="1643"/>
        <end position="1729"/>
    </location>
</feature>
<name>A0AAE2ZDG0_PRORE</name>
<reference evidence="4" key="1">
    <citation type="submission" date="2021-07" db="EMBL/GenBank/DDBJ databases">
        <authorList>
            <person name="Stanton E."/>
        </authorList>
    </citation>
    <scope>NUCLEOTIDE SEQUENCE</scope>
    <source>
        <strain evidence="4">2021EL-01139</strain>
    </source>
</reference>
<feature type="domain" description="Bacterial Ig-like" evidence="3">
    <location>
        <begin position="881"/>
        <end position="968"/>
    </location>
</feature>
<feature type="domain" description="Bacterial Ig-like" evidence="3">
    <location>
        <begin position="316"/>
        <end position="407"/>
    </location>
</feature>
<evidence type="ECO:0000256" key="1">
    <source>
        <dbReference type="SAM" id="MobiDB-lite"/>
    </source>
</evidence>
<feature type="domain" description="Bacterial Ig-like" evidence="3">
    <location>
        <begin position="425"/>
        <end position="499"/>
    </location>
</feature>
<feature type="domain" description="Bacterial Ig-like" evidence="3">
    <location>
        <begin position="1266"/>
        <end position="1345"/>
    </location>
</feature>
<comment type="caution">
    <text evidence="4">The sequence shown here is derived from an EMBL/GenBank/DDBJ whole genome shotgun (WGS) entry which is preliminary data.</text>
</comment>
<feature type="domain" description="Bacterial Ig-like" evidence="3">
    <location>
        <begin position="2352"/>
        <end position="2449"/>
    </location>
</feature>
<protein>
    <recommendedName>
        <fullName evidence="6">Ig-like domain repeat protein</fullName>
    </recommendedName>
</protein>
<feature type="domain" description="Bacterial Ig-like" evidence="3">
    <location>
        <begin position="2653"/>
        <end position="2741"/>
    </location>
</feature>
<feature type="domain" description="Bacterial Ig-like" evidence="3">
    <location>
        <begin position="984"/>
        <end position="1063"/>
    </location>
</feature>
<feature type="domain" description="Bacterial Ig" evidence="2">
    <location>
        <begin position="2171"/>
        <end position="2243"/>
    </location>
</feature>
<feature type="domain" description="Bacterial Ig-like" evidence="3">
    <location>
        <begin position="500"/>
        <end position="595"/>
    </location>
</feature>
<sequence>MTDKTITDKLKSIEIQKFKVQGLDLIVTKPDGSIENIKNGLSEVILGNMTLLTEQGEILSQDEILSSITLNVGADAIYIKEQLTSDIIEYTDSQASKKNNEQIEGEEQQYDNRQDDEQSFSEKLAELNQKNQQLEKALQTLSSEKDEKEVLLSSSLTKLTEAKNQLNQKNKAEKAQVEDSNLTFPSPSAPVVMPISSSSPSQPANKPLAPSQTAKPITQVFIQGKLSEESDSGKRGDNITNINTPIFTGVISPDSQGYLTINDNKYSITADKDGKWSLKITEPLEDKVYEYSLVAFSGEGKPVTVNGQFEVDTQLDNLSVSLDGHSDTETSAERLTNKQVPTFIGKAEAGSTVTLTIAGQTLSAIADDKGTWRITVEKPLADGVSNFQVTAVDPAGNQKIITESVTIKTSKPDASVLLDNSTVFLTSKVKPTLTGKTDSNSNVIVKVAGKEYFTKANEQGDWSLTISDNLADGSHILNVKVTDSVGNQGVFIQSLIVDTTLPAATATLTESSDSGAKGDNLTQHQAVTLEGITKPQSAVVIQFAGQEYSTLVDKDGQWQVALPAVNQDGEYDYQVSVTDTVGNIGMSSGQFIVDTQVDSLSVHLDTLSDSGKVGDHITQESRPHFSGKAEAGSRVELTIGGQHVVTTADSHGAWSVVTQNVLADGTYDYTVKATDVAGNSTVVTESVQIKTTLQPTTLQLNNQSDLMTNQPLPTLSGQSEPHATIQVSLSGEIYSTVADAQGAWSIMVTSPLASGSHLLKVQVTDIAGNSEKISETVWVDTTLPAATAKLTESSDSGAKGDNLTQHQAVTLEGITKPQSAVVIQFAGQEYSTLADKDGQWQVALPAVNQDGEYDYQVSVTDTVGNIGMSNGQFTVDTQVDSLSVHLNTLSDSGKVGDHITQESRPHFSGKAEAGSRVELTIGGQHVVTTADSHGAWSVVTQNVLADGTYDYTVKATDVAGNSTVVTESVQIKTTLQPTTLQLNNQSDLMTNQPLPTLSGQSEPHATIQVSLSGEIYSTVADAQGAWSIMVTSALASGSHLLKVQVTDIAGNSEKISETVWVDTTLPAATAKLTESSDSGAKGDNLTQHQAVTLEGITKPQSAVVIQFAGQEYSTLADKDGQWQVALPAVNQDGEYDYQVSVTDTVGNIGMSSGQFIVDTQVDSLSVHLNTLSDSGKVGDHITQESRPHFSGKAEAGSRVELTIGGQPVVTTADSHGAWSVVTQNVLADGTYDYTVKATDVAGNSTVVTESVQIKNTLQPTTLQLNNQSDLMTNQPLPTLSGQSEPHATIQVSLSGEIYSTVADAQGAWSIMVTSALASGSHLLKVQVTDIAGNSEKISETVWVDTTLPAATAKLTESSDSGAKGDNLTQHQAVTLEGITKPQSAVVIQFAGQEYSTLADKDGQWQVALPAVNQDGEYDYQVSVTDTVGNIGMSSGQFTVDSNITLIAHLDPASQDNSNALITYLKRPQISGEADPESKITAEFKGQIKTAYADSQGKWSLIFDVDANEGKDNHYKVIAEDAAGNKETISQSFTYLPSSVGSGDIHPPTLTATLDAAYDSGKQGDYITNIKAPKFTGNATVGAKVRLTIGNESFSTLADKVTGNWEIQVKELAEGNCQYLVTAEHPINGQTKDISGNIFIDTTAPVSTIELSTETDTGTKGNFITAHRKPVFTGKSEPGSEITLELNNESVSTVVDNNGFWSLSLPNELPKDFIGDYKIVVTDTANNQFEKIDTLTINSSKPEITDAALASPWNKGKFYGEKSTNDLMATFQGKVTPGSSLQFKFRLSKKDEHIFSISDIDKNGNWSFSLPPGFLKVDRRYDLDNLVLIATSPAGLTTEKVIEEKGIQIKDCVLNVAFQVAAESSSTGEVDNSLSSSRSPKLQGKIVGSSDRDELAGTIFIGGKTYSIAFGKSRSSWNFKVPDDVQLPLGEVPYTLTFKDVYGSVREVSSSVFISDFKFYLDPDTDSGQIGNHYTNHKKPVYKGKITAGGTISAKVNGNSYPIQANDQGEWRFEVPIKGDGAYHISFIQDDGTVSVGQTTLNILTKAPIFNHFQVAEEQLHAGTQVANVTNPKLVFTYNGNMDYYLINVNGKTTRHNKLKTKYNGSKTVFANELALPDGEHVAKITAFDIAGNKTEHEVIIKVLSDESGKTAPSIEFGVNDKQLISEKDGKLLFNQNDLTLTGTTSVASLVTIKDINGKILGTTKANNQGSWQLKLPSDVVPVGIKDGEKIQLSVTAKDLANRETQFEFDLVYDITPPVLNAILDEQSSNGGTIHVNQPTFNGTTKVNSEVRLTINGNIYRTTADYDGNWQIKLPDNEALADGVHFYEIEAVDVLGQINQNKVSGNFIVKTVASVSGELEEDSDSGIQGDDCTNVNKPTFSGITEPNATIRLVFDNKVTSIFETTANEKGEWTIQVDTELSDGLHDYVIFAIDNIKGIKGQVSGQLVIDTLAPDYLIGGVVDPTDSSTKQNILTSMTRPTFAGIAEPSTYLEITVGQEIYTNILVDKQGEWSFTLTEPLIDGTHDYHIRVTDIAGNLGTDNLTGKITVDTQAPEILGGLNNTTDSSHKGDNITNINKPKFSGVTEAEAVIALEIDGKIYQGVADEKGKWAISVTDALIDKTYDYRIEVKDAVGNRQALTGQMTIDTKAPELVGHLDVMTDSGEKGDDITNINTPKFSGTTEPDTQVFLTIDNHTYEQKANKLGQWEISVLNPLAEGVHDYEINAYDKAGNQAQQSGKVTIDTKAPELVSGLDVMTDSGEKGDDITNVNTPKFSGTTEPDTHVFLTIDNHTYEQKANKLGQWEISVLNPLAEGVHDYEVNVYDQAGNQAQVKGNLTIYSDLPDATVRPIDNTGGTQVDIPPIDTLALPSDIEEHYF</sequence>
<feature type="domain" description="Bacterial Ig-like" evidence="3">
    <location>
        <begin position="225"/>
        <end position="313"/>
    </location>
</feature>
<feature type="domain" description="Bacterial Ig-like" evidence="3">
    <location>
        <begin position="1548"/>
        <end position="1641"/>
    </location>
</feature>
<feature type="compositionally biased region" description="Low complexity" evidence="1">
    <location>
        <begin position="185"/>
        <end position="207"/>
    </location>
</feature>
<feature type="domain" description="Bacterial Ig-like" evidence="3">
    <location>
        <begin position="2557"/>
        <end position="2645"/>
    </location>
</feature>
<feature type="compositionally biased region" description="Basic and acidic residues" evidence="1">
    <location>
        <begin position="1177"/>
        <end position="1187"/>
    </location>
</feature>
<feature type="region of interest" description="Disordered" evidence="1">
    <location>
        <begin position="162"/>
        <end position="214"/>
    </location>
</feature>
<dbReference type="NCBIfam" id="NF033510">
    <property type="entry name" value="Ca_tandemer"/>
    <property type="match status" value="20"/>
</dbReference>
<feature type="domain" description="Bacterial Ig-like" evidence="3">
    <location>
        <begin position="2748"/>
        <end position="2835"/>
    </location>
</feature>
<feature type="domain" description="Bacterial Ig-like" evidence="3">
    <location>
        <begin position="782"/>
        <end position="877"/>
    </location>
</feature>
<evidence type="ECO:0000313" key="4">
    <source>
        <dbReference type="EMBL" id="MBW3117867.1"/>
    </source>
</evidence>
<feature type="domain" description="Bacterial Ig-like" evidence="3">
    <location>
        <begin position="2461"/>
        <end position="2549"/>
    </location>
</feature>
<gene>
    <name evidence="4" type="ORF">KYI77_15555</name>
</gene>
<feature type="domain" description="Bacterial Ig-like" evidence="3">
    <location>
        <begin position="1163"/>
        <end position="1248"/>
    </location>
</feature>
<accession>A0AAE2ZDG0</accession>
<feature type="domain" description="Bacterial Ig-like" evidence="3">
    <location>
        <begin position="1956"/>
        <end position="2035"/>
    </location>
</feature>
<dbReference type="EMBL" id="JAHWLI010000055">
    <property type="protein sequence ID" value="MBW3117867.1"/>
    <property type="molecule type" value="Genomic_DNA"/>
</dbReference>
<evidence type="ECO:0000259" key="3">
    <source>
        <dbReference type="Pfam" id="PF19077"/>
    </source>
</evidence>
<evidence type="ECO:0008006" key="6">
    <source>
        <dbReference type="Google" id="ProtNLM"/>
    </source>
</evidence>
<feature type="region of interest" description="Disordered" evidence="1">
    <location>
        <begin position="96"/>
        <end position="119"/>
    </location>
</feature>
<evidence type="ECO:0000313" key="5">
    <source>
        <dbReference type="Proteomes" id="UP001155882"/>
    </source>
</evidence>
<feature type="domain" description="Bacterial Ig-like" evidence="3">
    <location>
        <begin position="2268"/>
        <end position="2345"/>
    </location>
</feature>
<evidence type="ECO:0000259" key="2">
    <source>
        <dbReference type="Pfam" id="PF17936"/>
    </source>
</evidence>
<dbReference type="InterPro" id="IPR044016">
    <property type="entry name" value="Big_13"/>
</dbReference>
<dbReference type="Pfam" id="PF17936">
    <property type="entry name" value="Big_6"/>
    <property type="match status" value="1"/>
</dbReference>
<feature type="domain" description="Bacterial Ig-like" evidence="3">
    <location>
        <begin position="1346"/>
        <end position="1440"/>
    </location>
</feature>
<organism evidence="4 5">
    <name type="scientific">Providencia rettgeri</name>
    <dbReference type="NCBI Taxonomy" id="587"/>
    <lineage>
        <taxon>Bacteria</taxon>
        <taxon>Pseudomonadati</taxon>
        <taxon>Pseudomonadota</taxon>
        <taxon>Gammaproteobacteria</taxon>
        <taxon>Enterobacterales</taxon>
        <taxon>Morganellaceae</taxon>
        <taxon>Providencia</taxon>
    </lineage>
</organism>